<evidence type="ECO:0000256" key="3">
    <source>
        <dbReference type="ARBA" id="ARBA00022801"/>
    </source>
</evidence>
<dbReference type="Gene3D" id="3.40.395.10">
    <property type="entry name" value="Adenoviral Proteinase, Chain A"/>
    <property type="match status" value="1"/>
</dbReference>
<dbReference type="GO" id="GO:0006508">
    <property type="term" value="P:proteolysis"/>
    <property type="evidence" value="ECO:0007669"/>
    <property type="project" value="UniProtKB-KW"/>
</dbReference>
<feature type="domain" description="Ubiquitin-like protease family profile" evidence="5">
    <location>
        <begin position="566"/>
        <end position="646"/>
    </location>
</feature>
<feature type="compositionally biased region" description="Polar residues" evidence="4">
    <location>
        <begin position="1"/>
        <end position="10"/>
    </location>
</feature>
<dbReference type="PANTHER" id="PTHR33018:SF19">
    <property type="entry name" value="OS12G0558775 PROTEIN"/>
    <property type="match status" value="1"/>
</dbReference>
<evidence type="ECO:0000256" key="4">
    <source>
        <dbReference type="SAM" id="MobiDB-lite"/>
    </source>
</evidence>
<dbReference type="SUPFAM" id="SSF54001">
    <property type="entry name" value="Cysteine proteinases"/>
    <property type="match status" value="1"/>
</dbReference>
<keyword evidence="2" id="KW-0645">Protease</keyword>
<name>K3YNB4_SETIT</name>
<dbReference type="InParanoid" id="K3YNB4"/>
<dbReference type="EMBL" id="AGNK02003652">
    <property type="status" value="NOT_ANNOTATED_CDS"/>
    <property type="molecule type" value="Genomic_DNA"/>
</dbReference>
<accession>K3YNB4</accession>
<protein>
    <recommendedName>
        <fullName evidence="5">Ubiquitin-like protease family profile domain-containing protein</fullName>
    </recommendedName>
</protein>
<dbReference type="FunCoup" id="K3YNB4">
    <property type="interactions" value="2"/>
</dbReference>
<dbReference type="EnsemblPlants" id="KQL01214">
    <property type="protein sequence ID" value="KQL01214"/>
    <property type="gene ID" value="SETIT_015754mg"/>
</dbReference>
<reference evidence="6" key="2">
    <citation type="submission" date="2018-08" db="UniProtKB">
        <authorList>
            <consortium name="EnsemblPlants"/>
        </authorList>
    </citation>
    <scope>IDENTIFICATION</scope>
    <source>
        <strain evidence="6">Yugu1</strain>
    </source>
</reference>
<comment type="similarity">
    <text evidence="1">Belongs to the peptidase C48 family.</text>
</comment>
<evidence type="ECO:0000259" key="5">
    <source>
        <dbReference type="Pfam" id="PF02902"/>
    </source>
</evidence>
<keyword evidence="7" id="KW-1185">Reference proteome</keyword>
<dbReference type="HOGENOM" id="CLU_027775_1_0_1"/>
<dbReference type="Pfam" id="PF02902">
    <property type="entry name" value="Peptidase_C48"/>
    <property type="match status" value="1"/>
</dbReference>
<feature type="compositionally biased region" description="Low complexity" evidence="4">
    <location>
        <begin position="11"/>
        <end position="23"/>
    </location>
</feature>
<organism evidence="6 7">
    <name type="scientific">Setaria italica</name>
    <name type="common">Foxtail millet</name>
    <name type="synonym">Panicum italicum</name>
    <dbReference type="NCBI Taxonomy" id="4555"/>
    <lineage>
        <taxon>Eukaryota</taxon>
        <taxon>Viridiplantae</taxon>
        <taxon>Streptophyta</taxon>
        <taxon>Embryophyta</taxon>
        <taxon>Tracheophyta</taxon>
        <taxon>Spermatophyta</taxon>
        <taxon>Magnoliopsida</taxon>
        <taxon>Liliopsida</taxon>
        <taxon>Poales</taxon>
        <taxon>Poaceae</taxon>
        <taxon>PACMAD clade</taxon>
        <taxon>Panicoideae</taxon>
        <taxon>Panicodae</taxon>
        <taxon>Paniceae</taxon>
        <taxon>Cenchrinae</taxon>
        <taxon>Setaria</taxon>
    </lineage>
</organism>
<proteinExistence type="inferred from homology"/>
<dbReference type="Gramene" id="KQL01214">
    <property type="protein sequence ID" value="KQL01214"/>
    <property type="gene ID" value="SETIT_015754mg"/>
</dbReference>
<dbReference type="InterPro" id="IPR038765">
    <property type="entry name" value="Papain-like_cys_pep_sf"/>
</dbReference>
<sequence>EDSDSANDCGSYSSPPEYEPSLPRSRRRLDENDPEYDPTTDHQNICGAIVRDKFQTWITTRNCKKVPTSTKDVLWATVKERFTFPEGQEKFARNFAKGLLGRCFRNWRSIINKEYVQKGKNTRDDFGKIHPKMWEEFKQQKNMPEAKTLSEENTVKAMKAVENPHHLGVGGRAGLPDMFAGLDERSRNWVLARIPTLTPNDKVKFKHPSIELIDKRLEQLTEVQKKGLFKHDRLKDQLTAAIGIAKHSRHVRGMSSILPWGKAFPNDQASYSKRDRFIAPSSASSIANVRYPVDNIQVDTPCRLVIPYGKKQNKFREVATSMAVTGHVFPKAPPPEYAWIDIPTDEGIEVLGDAMNQYLLRHRRDIVLNALPETSRPSQELPLLDSNVDTEQPMLSHVQGANYEDEQLMLSPVLEALNEYDGTLALEGDKWVDDLEVNDPTSPSPASPPPKRPMGPWELNKVHGWIMNVMKQDIRAITIYVPTKVFLDVLPYQIVIDFENLHRLYHQQHLDMNLIFVWCLMQWREEELMHGRFKVAYLDPTRISEPEHKLKMMETIKTQIEGANTQAKKDAIKKAHREEMHKVSVYIAKVMKKKSDKDYIMAPYGFEHHWICIIILPKLGEAVILDSASYHRDRYKDFIGIIQNVYKLYILKGG</sequence>
<feature type="compositionally biased region" description="Pro residues" evidence="4">
    <location>
        <begin position="442"/>
        <end position="453"/>
    </location>
</feature>
<dbReference type="PANTHER" id="PTHR33018">
    <property type="entry name" value="OS10G0338966 PROTEIN-RELATED"/>
    <property type="match status" value="1"/>
</dbReference>
<dbReference type="GO" id="GO:0008234">
    <property type="term" value="F:cysteine-type peptidase activity"/>
    <property type="evidence" value="ECO:0007669"/>
    <property type="project" value="InterPro"/>
</dbReference>
<dbReference type="Proteomes" id="UP000004995">
    <property type="component" value="Unassembled WGS sequence"/>
</dbReference>
<feature type="region of interest" description="Disordered" evidence="4">
    <location>
        <begin position="435"/>
        <end position="455"/>
    </location>
</feature>
<evidence type="ECO:0000256" key="2">
    <source>
        <dbReference type="ARBA" id="ARBA00022670"/>
    </source>
</evidence>
<reference evidence="7" key="1">
    <citation type="journal article" date="2012" name="Nat. Biotechnol.">
        <title>Reference genome sequence of the model plant Setaria.</title>
        <authorList>
            <person name="Bennetzen J.L."/>
            <person name="Schmutz J."/>
            <person name="Wang H."/>
            <person name="Percifield R."/>
            <person name="Hawkins J."/>
            <person name="Pontaroli A.C."/>
            <person name="Estep M."/>
            <person name="Feng L."/>
            <person name="Vaughn J.N."/>
            <person name="Grimwood J."/>
            <person name="Jenkins J."/>
            <person name="Barry K."/>
            <person name="Lindquist E."/>
            <person name="Hellsten U."/>
            <person name="Deshpande S."/>
            <person name="Wang X."/>
            <person name="Wu X."/>
            <person name="Mitros T."/>
            <person name="Triplett J."/>
            <person name="Yang X."/>
            <person name="Ye C.Y."/>
            <person name="Mauro-Herrera M."/>
            <person name="Wang L."/>
            <person name="Li P."/>
            <person name="Sharma M."/>
            <person name="Sharma R."/>
            <person name="Ronald P.C."/>
            <person name="Panaud O."/>
            <person name="Kellogg E.A."/>
            <person name="Brutnell T.P."/>
            <person name="Doust A.N."/>
            <person name="Tuskan G.A."/>
            <person name="Rokhsar D."/>
            <person name="Devos K.M."/>
        </authorList>
    </citation>
    <scope>NUCLEOTIDE SEQUENCE [LARGE SCALE GENOMIC DNA]</scope>
    <source>
        <strain evidence="7">cv. Yugu1</strain>
    </source>
</reference>
<evidence type="ECO:0000313" key="7">
    <source>
        <dbReference type="Proteomes" id="UP000004995"/>
    </source>
</evidence>
<evidence type="ECO:0000256" key="1">
    <source>
        <dbReference type="ARBA" id="ARBA00005234"/>
    </source>
</evidence>
<dbReference type="InterPro" id="IPR003653">
    <property type="entry name" value="Peptidase_C48_C"/>
</dbReference>
<dbReference type="AlphaFoldDB" id="K3YNB4"/>
<keyword evidence="3" id="KW-0378">Hydrolase</keyword>
<feature type="region of interest" description="Disordered" evidence="4">
    <location>
        <begin position="1"/>
        <end position="42"/>
    </location>
</feature>
<evidence type="ECO:0000313" key="6">
    <source>
        <dbReference type="EnsemblPlants" id="KQL01214"/>
    </source>
</evidence>